<dbReference type="OrthoDB" id="8839922at2"/>
<dbReference type="PANTHER" id="PTHR30419">
    <property type="entry name" value="HTH-TYPE TRANSCRIPTIONAL REGULATOR YBHD"/>
    <property type="match status" value="1"/>
</dbReference>
<dbReference type="PANTHER" id="PTHR30419:SF8">
    <property type="entry name" value="NITROGEN ASSIMILATION TRANSCRIPTIONAL ACTIVATOR-RELATED"/>
    <property type="match status" value="1"/>
</dbReference>
<dbReference type="InterPro" id="IPR036390">
    <property type="entry name" value="WH_DNA-bd_sf"/>
</dbReference>
<keyword evidence="3" id="KW-0805">Transcription regulation</keyword>
<keyword evidence="2" id="KW-0678">Repressor</keyword>
<dbReference type="Proteomes" id="UP000234240">
    <property type="component" value="Unassembled WGS sequence"/>
</dbReference>
<comment type="caution">
    <text evidence="7">The sequence shown here is derived from an EMBL/GenBank/DDBJ whole genome shotgun (WGS) entry which is preliminary data.</text>
</comment>
<dbReference type="Gene3D" id="1.10.10.10">
    <property type="entry name" value="Winged helix-like DNA-binding domain superfamily/Winged helix DNA-binding domain"/>
    <property type="match status" value="1"/>
</dbReference>
<dbReference type="PROSITE" id="PS50931">
    <property type="entry name" value="HTH_LYSR"/>
    <property type="match status" value="1"/>
</dbReference>
<dbReference type="Gene3D" id="3.40.190.290">
    <property type="match status" value="1"/>
</dbReference>
<keyword evidence="5" id="KW-0804">Transcription</keyword>
<dbReference type="Pfam" id="PF00126">
    <property type="entry name" value="HTH_1"/>
    <property type="match status" value="1"/>
</dbReference>
<dbReference type="GO" id="GO:0003677">
    <property type="term" value="F:DNA binding"/>
    <property type="evidence" value="ECO:0007669"/>
    <property type="project" value="UniProtKB-KW"/>
</dbReference>
<dbReference type="GO" id="GO:0003700">
    <property type="term" value="F:DNA-binding transcription factor activity"/>
    <property type="evidence" value="ECO:0007669"/>
    <property type="project" value="InterPro"/>
</dbReference>
<dbReference type="InterPro" id="IPR005119">
    <property type="entry name" value="LysR_subst-bd"/>
</dbReference>
<comment type="similarity">
    <text evidence="1">Belongs to the LysR transcriptional regulatory family.</text>
</comment>
<dbReference type="GO" id="GO:0005829">
    <property type="term" value="C:cytosol"/>
    <property type="evidence" value="ECO:0007669"/>
    <property type="project" value="TreeGrafter"/>
</dbReference>
<dbReference type="SUPFAM" id="SSF53850">
    <property type="entry name" value="Periplasmic binding protein-like II"/>
    <property type="match status" value="1"/>
</dbReference>
<evidence type="ECO:0000313" key="7">
    <source>
        <dbReference type="EMBL" id="PLR37242.1"/>
    </source>
</evidence>
<evidence type="ECO:0000313" key="8">
    <source>
        <dbReference type="Proteomes" id="UP000234240"/>
    </source>
</evidence>
<dbReference type="RefSeq" id="WP_101815978.1">
    <property type="nucleotide sequence ID" value="NZ_PJZF01000007.1"/>
</dbReference>
<evidence type="ECO:0000256" key="1">
    <source>
        <dbReference type="ARBA" id="ARBA00009437"/>
    </source>
</evidence>
<gene>
    <name evidence="7" type="ORF">CYR55_09875</name>
</gene>
<organism evidence="7 8">
    <name type="scientific">Chimaeribacter californicus</name>
    <dbReference type="NCBI Taxonomy" id="2060067"/>
    <lineage>
        <taxon>Bacteria</taxon>
        <taxon>Pseudomonadati</taxon>
        <taxon>Pseudomonadota</taxon>
        <taxon>Gammaproteobacteria</taxon>
        <taxon>Enterobacterales</taxon>
        <taxon>Yersiniaceae</taxon>
        <taxon>Chimaeribacter</taxon>
    </lineage>
</organism>
<keyword evidence="8" id="KW-1185">Reference proteome</keyword>
<dbReference type="FunFam" id="1.10.10.10:FF:000001">
    <property type="entry name" value="LysR family transcriptional regulator"/>
    <property type="match status" value="1"/>
</dbReference>
<dbReference type="Pfam" id="PF03466">
    <property type="entry name" value="LysR_substrate"/>
    <property type="match status" value="1"/>
</dbReference>
<evidence type="ECO:0000259" key="6">
    <source>
        <dbReference type="PROSITE" id="PS50931"/>
    </source>
</evidence>
<dbReference type="AlphaFoldDB" id="A0A2N5E6Y1"/>
<keyword evidence="4" id="KW-0238">DNA-binding</keyword>
<proteinExistence type="inferred from homology"/>
<protein>
    <submittedName>
        <fullName evidence="7">LysR family transcriptional regulator</fullName>
    </submittedName>
</protein>
<evidence type="ECO:0000256" key="5">
    <source>
        <dbReference type="ARBA" id="ARBA00023163"/>
    </source>
</evidence>
<reference evidence="7 8" key="1">
    <citation type="submission" date="2017-12" db="EMBL/GenBank/DDBJ databases">
        <title>Characterization of six clinical isolates of Enterochimera gen. nov., a novel genus of the Yersiniaciae family and the three species Enterochimera arupensis sp. nov., Enterochimera coloradensis sp. nov, and Enterochimera californica sp. nov.</title>
        <authorList>
            <person name="Rossi A."/>
            <person name="Fisher M."/>
        </authorList>
    </citation>
    <scope>NUCLEOTIDE SEQUENCE [LARGE SCALE GENOMIC DNA]</scope>
    <source>
        <strain evidence="8">2015-Iso6</strain>
    </source>
</reference>
<dbReference type="InterPro" id="IPR050950">
    <property type="entry name" value="HTH-type_LysR_regulators"/>
</dbReference>
<dbReference type="InterPro" id="IPR000847">
    <property type="entry name" value="LysR_HTH_N"/>
</dbReference>
<evidence type="ECO:0000256" key="4">
    <source>
        <dbReference type="ARBA" id="ARBA00023125"/>
    </source>
</evidence>
<feature type="domain" description="HTH lysR-type" evidence="6">
    <location>
        <begin position="1"/>
        <end position="58"/>
    </location>
</feature>
<sequence length="308" mass="33895">MHSTEIRYFLAVANGGSLAAASQQLFVAVSAISRQIQRLEAKVGAPLFERHARGMVLNDAGKILENHVRKSMRDMEYAVAEIQGLRAVRRTLIRVACTDGMAFDLLPTLLTRFRAQTPSVTFHLVVSPAVEVSEALRSGEADVALQFCLAPERGVEVVAAFPAPVLLVMRPDHPLAQGPVDLASLHPYPLALPEPGTTIRQLFDLSCRMSGTFLEPTLSCNNFSALYQFMLNTPQAISVCSHFSVLFRARQDGVRLRDLQVGQLSQRTLQIQTQAGLRQPAALKLFLAFLQDEVSRESAAFRHDFSLA</sequence>
<dbReference type="EMBL" id="PJZF01000007">
    <property type="protein sequence ID" value="PLR37242.1"/>
    <property type="molecule type" value="Genomic_DNA"/>
</dbReference>
<accession>A0A2N5E6Y1</accession>
<evidence type="ECO:0000256" key="2">
    <source>
        <dbReference type="ARBA" id="ARBA00022491"/>
    </source>
</evidence>
<dbReference type="InterPro" id="IPR036388">
    <property type="entry name" value="WH-like_DNA-bd_sf"/>
</dbReference>
<evidence type="ECO:0000256" key="3">
    <source>
        <dbReference type="ARBA" id="ARBA00023015"/>
    </source>
</evidence>
<name>A0A2N5E6Y1_9GAMM</name>
<dbReference type="SUPFAM" id="SSF46785">
    <property type="entry name" value="Winged helix' DNA-binding domain"/>
    <property type="match status" value="1"/>
</dbReference>